<gene>
    <name evidence="1" type="ORF">SDC9_192114</name>
</gene>
<name>A0A645I2A7_9ZZZZ</name>
<proteinExistence type="predicted"/>
<comment type="caution">
    <text evidence="1">The sequence shown here is derived from an EMBL/GenBank/DDBJ whole genome shotgun (WGS) entry which is preliminary data.</text>
</comment>
<dbReference type="AlphaFoldDB" id="A0A645I2A7"/>
<organism evidence="1">
    <name type="scientific">bioreactor metagenome</name>
    <dbReference type="NCBI Taxonomy" id="1076179"/>
    <lineage>
        <taxon>unclassified sequences</taxon>
        <taxon>metagenomes</taxon>
        <taxon>ecological metagenomes</taxon>
    </lineage>
</organism>
<accession>A0A645I2A7</accession>
<evidence type="ECO:0008006" key="2">
    <source>
        <dbReference type="Google" id="ProtNLM"/>
    </source>
</evidence>
<dbReference type="InterPro" id="IPR042173">
    <property type="entry name" value="RNase_J_2"/>
</dbReference>
<dbReference type="Gene3D" id="3.60.15.10">
    <property type="entry name" value="Ribonuclease Z/Hydroxyacylglutathione hydrolase-like"/>
    <property type="match status" value="1"/>
</dbReference>
<dbReference type="Gene3D" id="3.40.50.10710">
    <property type="entry name" value="Metallo-hydrolase/oxidoreductase"/>
    <property type="match status" value="1"/>
</dbReference>
<evidence type="ECO:0000313" key="1">
    <source>
        <dbReference type="EMBL" id="MPN44549.1"/>
    </source>
</evidence>
<reference evidence="1" key="1">
    <citation type="submission" date="2019-08" db="EMBL/GenBank/DDBJ databases">
        <authorList>
            <person name="Kucharzyk K."/>
            <person name="Murdoch R.W."/>
            <person name="Higgins S."/>
            <person name="Loffler F."/>
        </authorList>
    </citation>
    <scope>NUCLEOTIDE SEQUENCE</scope>
</reference>
<protein>
    <recommendedName>
        <fullName evidence="2">Zn-dependent metallo-hydrolase RNA specificity domain-containing protein</fullName>
    </recommendedName>
</protein>
<dbReference type="EMBL" id="VSSQ01103750">
    <property type="protein sequence ID" value="MPN44549.1"/>
    <property type="molecule type" value="Genomic_DNA"/>
</dbReference>
<dbReference type="InterPro" id="IPR036866">
    <property type="entry name" value="RibonucZ/Hydroxyglut_hydro"/>
</dbReference>
<sequence>MYSFKKVLVYNKALEDDAERKGFCMMVRSSGRFLGIMKKYRENYNRECLLIYSMWDGYLRQSDNTLQSLMDGFQNSIQLHTSGHATNEAIVEVCNTVSPKQAIIPIHTFNPTKFDSLGLRFHIEHLSDGQVFEVN</sequence>